<dbReference type="InterPro" id="IPR040751">
    <property type="entry name" value="SbsC_C"/>
</dbReference>
<name>A0A8S5QKT2_9CAUD</name>
<sequence>MAAETNLIKKNDLARVREIEFTEMFGYSIKKLMEALGVTRKIAKQAGTVLKSYKATGTLENGVVAEGDTIPLSHYKTEAVNYKEITLKKWRKATSAEAITERGYDQAVEMTTDEMLKDVQKGIRKSFFDFLSTGTGAVSGKNFQTVLAQAWGNLQVLFEDDEIGAVYFMNPLDVADYLSTASITVQTAFGMSYVENFLGLGTLIMNASVPKGKIYATAKDNIVLYYIPVNGADLQEVFTFTTDATGYIGIHEEPDYTNMTASDTVINGMELFAERIDGVVVGTIDNGTLGSLTVTSAAGSKSGDTKLTVSPAKAAAGNKYKYTSGASAATVAYGDNVAGWNDWDGKSDLTIATGQKVTVVECDGNYHALKSGSADVTAKT</sequence>
<organism evidence="2">
    <name type="scientific">Podoviridae sp. ctyDR6</name>
    <dbReference type="NCBI Taxonomy" id="2825288"/>
    <lineage>
        <taxon>Viruses</taxon>
        <taxon>Duplodnaviria</taxon>
        <taxon>Heunggongvirae</taxon>
        <taxon>Uroviricota</taxon>
        <taxon>Caudoviricetes</taxon>
    </lineage>
</organism>
<dbReference type="Pfam" id="PF18316">
    <property type="entry name" value="S-l_SbsC_C"/>
    <property type="match status" value="1"/>
</dbReference>
<protein>
    <submittedName>
        <fullName evidence="2">Major head protein</fullName>
    </submittedName>
</protein>
<accession>A0A8S5QKT2</accession>
<evidence type="ECO:0000313" key="2">
    <source>
        <dbReference type="EMBL" id="DAE19419.1"/>
    </source>
</evidence>
<proteinExistence type="predicted"/>
<evidence type="ECO:0000259" key="1">
    <source>
        <dbReference type="Pfam" id="PF18316"/>
    </source>
</evidence>
<reference evidence="2" key="1">
    <citation type="journal article" date="2021" name="Proc. Natl. Acad. Sci. U.S.A.">
        <title>A Catalog of Tens of Thousands of Viruses from Human Metagenomes Reveals Hidden Associations with Chronic Diseases.</title>
        <authorList>
            <person name="Tisza M.J."/>
            <person name="Buck C.B."/>
        </authorList>
    </citation>
    <scope>NUCLEOTIDE SEQUENCE</scope>
    <source>
        <strain evidence="2">CtyDR6</strain>
    </source>
</reference>
<dbReference type="EMBL" id="BK015675">
    <property type="protein sequence ID" value="DAE19419.1"/>
    <property type="molecule type" value="Genomic_DNA"/>
</dbReference>
<feature type="domain" description="S-layer protein SbsC C-terminal" evidence="1">
    <location>
        <begin position="298"/>
        <end position="377"/>
    </location>
</feature>